<reference evidence="2 3" key="1">
    <citation type="submission" date="2020-07" db="EMBL/GenBank/DDBJ databases">
        <title>Genomic analyses of the natural microbiome of Caenorhabditis elegans.</title>
        <authorList>
            <person name="Samuel B."/>
        </authorList>
    </citation>
    <scope>NUCLEOTIDE SEQUENCE [LARGE SCALE GENOMIC DNA]</scope>
    <source>
        <strain evidence="2 3">BIGb0408</strain>
    </source>
</reference>
<dbReference type="Proteomes" id="UP000578688">
    <property type="component" value="Unassembled WGS sequence"/>
</dbReference>
<keyword evidence="3" id="KW-1185">Reference proteome</keyword>
<evidence type="ECO:0000313" key="3">
    <source>
        <dbReference type="Proteomes" id="UP000578688"/>
    </source>
</evidence>
<sequence>MNKPRSSLLTVLSIFAITAYVGMFLDARGNPA</sequence>
<protein>
    <submittedName>
        <fullName evidence="2">Uncharacterized protein</fullName>
    </submittedName>
</protein>
<evidence type="ECO:0000256" key="1">
    <source>
        <dbReference type="SAM" id="Phobius"/>
    </source>
</evidence>
<feature type="transmembrane region" description="Helical" evidence="1">
    <location>
        <begin position="7"/>
        <end position="25"/>
    </location>
</feature>
<keyword evidence="1" id="KW-0812">Transmembrane</keyword>
<dbReference type="AlphaFoldDB" id="A0A7Y9XR25"/>
<gene>
    <name evidence="2" type="ORF">FHR27_004478</name>
</gene>
<name>A0A7Y9XR25_9GAMM</name>
<organism evidence="2 3">
    <name type="scientific">Phytopseudomonas flavescens</name>
    <dbReference type="NCBI Taxonomy" id="29435"/>
    <lineage>
        <taxon>Bacteria</taxon>
        <taxon>Pseudomonadati</taxon>
        <taxon>Pseudomonadota</taxon>
        <taxon>Gammaproteobacteria</taxon>
        <taxon>Pseudomonadales</taxon>
        <taxon>Pseudomonadaceae</taxon>
        <taxon>Phytopseudomonas</taxon>
    </lineage>
</organism>
<comment type="caution">
    <text evidence="2">The sequence shown here is derived from an EMBL/GenBank/DDBJ whole genome shotgun (WGS) entry which is preliminary data.</text>
</comment>
<dbReference type="EMBL" id="JACBYV010000001">
    <property type="protein sequence ID" value="NYH75868.1"/>
    <property type="molecule type" value="Genomic_DNA"/>
</dbReference>
<keyword evidence="1" id="KW-0472">Membrane</keyword>
<evidence type="ECO:0000313" key="2">
    <source>
        <dbReference type="EMBL" id="NYH75868.1"/>
    </source>
</evidence>
<keyword evidence="1" id="KW-1133">Transmembrane helix</keyword>
<accession>A0A7Y9XR25</accession>
<proteinExistence type="predicted"/>